<comment type="caution">
    <text evidence="1">The sequence shown here is derived from an EMBL/GenBank/DDBJ whole genome shotgun (WGS) entry which is preliminary data.</text>
</comment>
<dbReference type="EMBL" id="MU267689">
    <property type="protein sequence ID" value="KAH7911101.1"/>
    <property type="molecule type" value="Genomic_DNA"/>
</dbReference>
<proteinExistence type="predicted"/>
<reference evidence="1" key="1">
    <citation type="journal article" date="2021" name="New Phytol.">
        <title>Evolutionary innovations through gain and loss of genes in the ectomycorrhizal Boletales.</title>
        <authorList>
            <person name="Wu G."/>
            <person name="Miyauchi S."/>
            <person name="Morin E."/>
            <person name="Kuo A."/>
            <person name="Drula E."/>
            <person name="Varga T."/>
            <person name="Kohler A."/>
            <person name="Feng B."/>
            <person name="Cao Y."/>
            <person name="Lipzen A."/>
            <person name="Daum C."/>
            <person name="Hundley H."/>
            <person name="Pangilinan J."/>
            <person name="Johnson J."/>
            <person name="Barry K."/>
            <person name="LaButti K."/>
            <person name="Ng V."/>
            <person name="Ahrendt S."/>
            <person name="Min B."/>
            <person name="Choi I.G."/>
            <person name="Park H."/>
            <person name="Plett J.M."/>
            <person name="Magnuson J."/>
            <person name="Spatafora J.W."/>
            <person name="Nagy L.G."/>
            <person name="Henrissat B."/>
            <person name="Grigoriev I.V."/>
            <person name="Yang Z.L."/>
            <person name="Xu J."/>
            <person name="Martin F.M."/>
        </authorList>
    </citation>
    <scope>NUCLEOTIDE SEQUENCE</scope>
    <source>
        <strain evidence="1">ATCC 28755</strain>
    </source>
</reference>
<protein>
    <submittedName>
        <fullName evidence="1">Uncharacterized protein</fullName>
    </submittedName>
</protein>
<evidence type="ECO:0000313" key="1">
    <source>
        <dbReference type="EMBL" id="KAH7911101.1"/>
    </source>
</evidence>
<keyword evidence="2" id="KW-1185">Reference proteome</keyword>
<evidence type="ECO:0000313" key="2">
    <source>
        <dbReference type="Proteomes" id="UP000790377"/>
    </source>
</evidence>
<name>A0ACB8ADJ5_9AGAM</name>
<sequence length="213" mass="24151">MDYSDALITPSILRHASTTLEFERDVMTSTTITVRGEDAPRYSIKSRRAGALTPRLRTVVSEGDRVIVTIGRRDILPDQLIWEGSPPINISSWLKFPVMAQFPVAFEEAGKRYHWRGDRSTGDIQLHIENLSEPIAWFHPTHVVVDPTKDSNYTRRPASLSLTSEAETMREKVLLSCILVLQRTRTKERAQELRRERASQPMFTAGFAVGLGM</sequence>
<organism evidence="1 2">
    <name type="scientific">Hygrophoropsis aurantiaca</name>
    <dbReference type="NCBI Taxonomy" id="72124"/>
    <lineage>
        <taxon>Eukaryota</taxon>
        <taxon>Fungi</taxon>
        <taxon>Dikarya</taxon>
        <taxon>Basidiomycota</taxon>
        <taxon>Agaricomycotina</taxon>
        <taxon>Agaricomycetes</taxon>
        <taxon>Agaricomycetidae</taxon>
        <taxon>Boletales</taxon>
        <taxon>Coniophorineae</taxon>
        <taxon>Hygrophoropsidaceae</taxon>
        <taxon>Hygrophoropsis</taxon>
    </lineage>
</organism>
<accession>A0ACB8ADJ5</accession>
<dbReference type="Proteomes" id="UP000790377">
    <property type="component" value="Unassembled WGS sequence"/>
</dbReference>
<gene>
    <name evidence="1" type="ORF">BJ138DRAFT_1007307</name>
</gene>